<accession>A0A1G8J6H9</accession>
<reference evidence="2 3" key="1">
    <citation type="submission" date="2016-10" db="EMBL/GenBank/DDBJ databases">
        <authorList>
            <person name="de Groot N.N."/>
        </authorList>
    </citation>
    <scope>NUCLEOTIDE SEQUENCE [LARGE SCALE GENOMIC DNA]</scope>
    <source>
        <strain evidence="2 3">NP_1H</strain>
    </source>
</reference>
<proteinExistence type="predicted"/>
<dbReference type="AlphaFoldDB" id="A0A1G8J6H9"/>
<name>A0A1G8J6H9_9MICC</name>
<keyword evidence="1" id="KW-0812">Transmembrane</keyword>
<organism evidence="2 3">
    <name type="scientific">Arthrobacter subterraneus</name>
    <dbReference type="NCBI Taxonomy" id="335973"/>
    <lineage>
        <taxon>Bacteria</taxon>
        <taxon>Bacillati</taxon>
        <taxon>Actinomycetota</taxon>
        <taxon>Actinomycetes</taxon>
        <taxon>Micrococcales</taxon>
        <taxon>Micrococcaceae</taxon>
        <taxon>Arthrobacter</taxon>
    </lineage>
</organism>
<sequence>MELIDLLIGMAILTAPVLFLAAAAKVILDRRASAQRLQPAEATAEDPRS</sequence>
<gene>
    <name evidence="2" type="ORF">SAMN04488693_10855</name>
</gene>
<feature type="transmembrane region" description="Helical" evidence="1">
    <location>
        <begin position="6"/>
        <end position="28"/>
    </location>
</feature>
<keyword evidence="1" id="KW-1133">Transmembrane helix</keyword>
<evidence type="ECO:0000313" key="2">
    <source>
        <dbReference type="EMBL" id="SDI26859.1"/>
    </source>
</evidence>
<evidence type="ECO:0000313" key="3">
    <source>
        <dbReference type="Proteomes" id="UP000199258"/>
    </source>
</evidence>
<protein>
    <submittedName>
        <fullName evidence="2">Uncharacterized protein</fullName>
    </submittedName>
</protein>
<dbReference type="EMBL" id="FNDT01000008">
    <property type="protein sequence ID" value="SDI26859.1"/>
    <property type="molecule type" value="Genomic_DNA"/>
</dbReference>
<dbReference type="STRING" id="335973.SAMN04488693_10855"/>
<keyword evidence="1" id="KW-0472">Membrane</keyword>
<keyword evidence="3" id="KW-1185">Reference proteome</keyword>
<evidence type="ECO:0000256" key="1">
    <source>
        <dbReference type="SAM" id="Phobius"/>
    </source>
</evidence>
<dbReference type="Proteomes" id="UP000199258">
    <property type="component" value="Unassembled WGS sequence"/>
</dbReference>